<keyword evidence="2 4" id="KW-0238">DNA-binding</keyword>
<gene>
    <name evidence="6" type="ORF">SAMN04487946_1136</name>
</gene>
<dbReference type="InterPro" id="IPR044068">
    <property type="entry name" value="CB"/>
</dbReference>
<evidence type="ECO:0000256" key="3">
    <source>
        <dbReference type="ARBA" id="ARBA00023172"/>
    </source>
</evidence>
<evidence type="ECO:0000259" key="5">
    <source>
        <dbReference type="PROSITE" id="PS51900"/>
    </source>
</evidence>
<organism evidence="6 7">
    <name type="scientific">Halobellus clavatus</name>
    <dbReference type="NCBI Taxonomy" id="660517"/>
    <lineage>
        <taxon>Archaea</taxon>
        <taxon>Methanobacteriati</taxon>
        <taxon>Methanobacteriota</taxon>
        <taxon>Stenosarchaea group</taxon>
        <taxon>Halobacteria</taxon>
        <taxon>Halobacteriales</taxon>
        <taxon>Haloferacaceae</taxon>
        <taxon>Halobellus</taxon>
    </lineage>
</organism>
<dbReference type="PANTHER" id="PTHR30349">
    <property type="entry name" value="PHAGE INTEGRASE-RELATED"/>
    <property type="match status" value="1"/>
</dbReference>
<dbReference type="PANTHER" id="PTHR30349:SF41">
    <property type="entry name" value="INTEGRASE_RECOMBINASE PROTEIN MJ0367-RELATED"/>
    <property type="match status" value="1"/>
</dbReference>
<evidence type="ECO:0000256" key="1">
    <source>
        <dbReference type="ARBA" id="ARBA00022908"/>
    </source>
</evidence>
<keyword evidence="1" id="KW-0229">DNA integration</keyword>
<protein>
    <submittedName>
        <fullName evidence="6">Site-specific recombinase XerD</fullName>
    </submittedName>
</protein>
<dbReference type="GO" id="GO:0015074">
    <property type="term" value="P:DNA integration"/>
    <property type="evidence" value="ECO:0007669"/>
    <property type="project" value="UniProtKB-KW"/>
</dbReference>
<evidence type="ECO:0000256" key="2">
    <source>
        <dbReference type="ARBA" id="ARBA00023125"/>
    </source>
</evidence>
<dbReference type="AlphaFoldDB" id="A0A1H3JC22"/>
<dbReference type="InterPro" id="IPR013762">
    <property type="entry name" value="Integrase-like_cat_sf"/>
</dbReference>
<reference evidence="7" key="1">
    <citation type="submission" date="2016-10" db="EMBL/GenBank/DDBJ databases">
        <authorList>
            <person name="Varghese N."/>
            <person name="Submissions S."/>
        </authorList>
    </citation>
    <scope>NUCLEOTIDE SEQUENCE [LARGE SCALE GENOMIC DNA]</scope>
    <source>
        <strain evidence="7">CGMCC 1.10118</strain>
    </source>
</reference>
<name>A0A1H3JC22_9EURY</name>
<evidence type="ECO:0000313" key="7">
    <source>
        <dbReference type="Proteomes" id="UP000199170"/>
    </source>
</evidence>
<dbReference type="Proteomes" id="UP000199170">
    <property type="component" value="Unassembled WGS sequence"/>
</dbReference>
<dbReference type="PROSITE" id="PS51900">
    <property type="entry name" value="CB"/>
    <property type="match status" value="1"/>
</dbReference>
<dbReference type="Gene3D" id="1.10.443.10">
    <property type="entry name" value="Intergrase catalytic core"/>
    <property type="match status" value="1"/>
</dbReference>
<dbReference type="Gene3D" id="1.10.150.130">
    <property type="match status" value="1"/>
</dbReference>
<dbReference type="GO" id="GO:0003677">
    <property type="term" value="F:DNA binding"/>
    <property type="evidence" value="ECO:0007669"/>
    <property type="project" value="UniProtKB-UniRule"/>
</dbReference>
<dbReference type="RefSeq" id="WP_089768864.1">
    <property type="nucleotide sequence ID" value="NZ_FNPB01000013.1"/>
</dbReference>
<sequence>MSELEPIDPSKALELYLEDRRGNLSRGTIINHRSRLSSFVEWLDEREITNLNELTGRLIKEYQIEGRKDSDWAPATEKGMMDTTRVFIRWCESIEAVESGLSQRVQSPAVKDTDMARHEQLDSQTAQSVLNNLERYHYCSRAHVTLAVMWHTMARKGAVRSLDLQDYDADERYLQFKHRPDTDTPLKNKTKSQRHVAISESIADLLDDWIEHKRPDVTDDYGREPLITTSKGRIAGSTISRYAYKWTQPCRHDGTCPLGRDPKTCDATDHSRVSTCPESVSPHPFRRGSITHWLRSDVPSQAVSGRADVSERVIEKHYDERSERERMEQRRSYLGNI</sequence>
<keyword evidence="3" id="KW-0233">DNA recombination</keyword>
<proteinExistence type="predicted"/>
<dbReference type="SUPFAM" id="SSF56349">
    <property type="entry name" value="DNA breaking-rejoining enzymes"/>
    <property type="match status" value="1"/>
</dbReference>
<dbReference type="EMBL" id="FNPB01000013">
    <property type="protein sequence ID" value="SDY37570.1"/>
    <property type="molecule type" value="Genomic_DNA"/>
</dbReference>
<dbReference type="InterPro" id="IPR011010">
    <property type="entry name" value="DNA_brk_join_enz"/>
</dbReference>
<dbReference type="OrthoDB" id="198497at2157"/>
<evidence type="ECO:0000313" key="6">
    <source>
        <dbReference type="EMBL" id="SDY37570.1"/>
    </source>
</evidence>
<dbReference type="CDD" id="cd00397">
    <property type="entry name" value="DNA_BRE_C"/>
    <property type="match status" value="1"/>
</dbReference>
<keyword evidence="7" id="KW-1185">Reference proteome</keyword>
<dbReference type="GO" id="GO:0006310">
    <property type="term" value="P:DNA recombination"/>
    <property type="evidence" value="ECO:0007669"/>
    <property type="project" value="UniProtKB-KW"/>
</dbReference>
<accession>A0A1H3JC22</accession>
<feature type="domain" description="Core-binding (CB)" evidence="5">
    <location>
        <begin position="7"/>
        <end position="92"/>
    </location>
</feature>
<dbReference type="STRING" id="660517.SAMN04487946_1136"/>
<dbReference type="InterPro" id="IPR010998">
    <property type="entry name" value="Integrase_recombinase_N"/>
</dbReference>
<dbReference type="InterPro" id="IPR050090">
    <property type="entry name" value="Tyrosine_recombinase_XerCD"/>
</dbReference>
<evidence type="ECO:0000256" key="4">
    <source>
        <dbReference type="PROSITE-ProRule" id="PRU01248"/>
    </source>
</evidence>